<evidence type="ECO:0000313" key="1">
    <source>
        <dbReference type="EMBL" id="SHF10344.1"/>
    </source>
</evidence>
<dbReference type="Proteomes" id="UP000184406">
    <property type="component" value="Unassembled WGS sequence"/>
</dbReference>
<protein>
    <submittedName>
        <fullName evidence="1">Uncharacterized protein</fullName>
    </submittedName>
</protein>
<keyword evidence="2" id="KW-1185">Reference proteome</keyword>
<dbReference type="EMBL" id="FQUX01000002">
    <property type="protein sequence ID" value="SHF10344.1"/>
    <property type="molecule type" value="Genomic_DNA"/>
</dbReference>
<gene>
    <name evidence="1" type="ORF">SAMN03080594_102611</name>
</gene>
<evidence type="ECO:0000313" key="2">
    <source>
        <dbReference type="Proteomes" id="UP000184406"/>
    </source>
</evidence>
<dbReference type="AlphaFoldDB" id="A0A1M4YWZ3"/>
<reference evidence="2" key="1">
    <citation type="submission" date="2016-11" db="EMBL/GenBank/DDBJ databases">
        <authorList>
            <person name="Varghese N."/>
            <person name="Submissions S."/>
        </authorList>
    </citation>
    <scope>NUCLEOTIDE SEQUENCE [LARGE SCALE GENOMIC DNA]</scope>
    <source>
        <strain evidence="2">DSM 17539</strain>
    </source>
</reference>
<proteinExistence type="predicted"/>
<accession>A0A1M4YWZ3</accession>
<name>A0A1M4YWZ3_9FLAO</name>
<organism evidence="1 2">
    <name type="scientific">Arenibacter palladensis</name>
    <dbReference type="NCBI Taxonomy" id="237373"/>
    <lineage>
        <taxon>Bacteria</taxon>
        <taxon>Pseudomonadati</taxon>
        <taxon>Bacteroidota</taxon>
        <taxon>Flavobacteriia</taxon>
        <taxon>Flavobacteriales</taxon>
        <taxon>Flavobacteriaceae</taxon>
        <taxon>Arenibacter</taxon>
    </lineage>
</organism>
<sequence length="37" mass="4190">MKITRWVDVDYVGKLGNSAISVLFPNLLYSIEHLPSL</sequence>